<dbReference type="EMBL" id="JACIEZ010000008">
    <property type="protein sequence ID" value="MBB4066244.1"/>
    <property type="molecule type" value="Genomic_DNA"/>
</dbReference>
<dbReference type="CDD" id="cd16409">
    <property type="entry name" value="ParB_N_like"/>
    <property type="match status" value="1"/>
</dbReference>
<keyword evidence="3" id="KW-1185">Reference proteome</keyword>
<dbReference type="InterPro" id="IPR050336">
    <property type="entry name" value="Chromosome_partition/occlusion"/>
</dbReference>
<evidence type="ECO:0000313" key="2">
    <source>
        <dbReference type="EMBL" id="MBB4066244.1"/>
    </source>
</evidence>
<protein>
    <submittedName>
        <fullName evidence="2">ParB family chromosome partitioning protein</fullName>
    </submittedName>
</protein>
<dbReference type="Proteomes" id="UP000528286">
    <property type="component" value="Unassembled WGS sequence"/>
</dbReference>
<dbReference type="InterPro" id="IPR003115">
    <property type="entry name" value="ParB_N"/>
</dbReference>
<name>A0A7W6J7J3_9HYPH</name>
<dbReference type="Gene3D" id="3.90.1530.30">
    <property type="match status" value="1"/>
</dbReference>
<dbReference type="Gene3D" id="1.10.10.2830">
    <property type="match status" value="1"/>
</dbReference>
<dbReference type="AlphaFoldDB" id="A0A7W6J7J3"/>
<proteinExistence type="predicted"/>
<dbReference type="Pfam" id="PF02195">
    <property type="entry name" value="ParB_N"/>
    <property type="match status" value="1"/>
</dbReference>
<dbReference type="PANTHER" id="PTHR33375">
    <property type="entry name" value="CHROMOSOME-PARTITIONING PROTEIN PARB-RELATED"/>
    <property type="match status" value="1"/>
</dbReference>
<evidence type="ECO:0000259" key="1">
    <source>
        <dbReference type="SMART" id="SM00470"/>
    </source>
</evidence>
<comment type="caution">
    <text evidence="2">The sequence shown here is derived from an EMBL/GenBank/DDBJ whole genome shotgun (WGS) entry which is preliminary data.</text>
</comment>
<sequence length="275" mass="30390">MTADFARIPVSSIHVGERQRPIDQDHAEAIAASMAERGLINPITVRRTPNAQKGATPYTLVAGGHRLTAAKINEWTEIDAMVVTADAAQAVLIEISENLIRNDLSALNRALFVAKYRETIEEMVGNIHRGRPKKGHDGPIFALPGKELSQRVQERLGISHRTYKRISQIAVHLHQDLRQAVRATEIEDDQSKLLKLAKLDVEAQLKLAAAMREGATFKAAMALIAPKAEPPALDLQGMLFARLSDIWSKADEATRRRFLDEVVSADDWSNLEDAA</sequence>
<dbReference type="InterPro" id="IPR036086">
    <property type="entry name" value="ParB/Sulfiredoxin_sf"/>
</dbReference>
<organism evidence="2 3">
    <name type="scientific">Gellertiella hungarica</name>
    <dbReference type="NCBI Taxonomy" id="1572859"/>
    <lineage>
        <taxon>Bacteria</taxon>
        <taxon>Pseudomonadati</taxon>
        <taxon>Pseudomonadota</taxon>
        <taxon>Alphaproteobacteria</taxon>
        <taxon>Hyphomicrobiales</taxon>
        <taxon>Rhizobiaceae</taxon>
        <taxon>Gellertiella</taxon>
    </lineage>
</organism>
<reference evidence="2 3" key="1">
    <citation type="submission" date="2020-08" db="EMBL/GenBank/DDBJ databases">
        <title>Genomic Encyclopedia of Type Strains, Phase IV (KMG-IV): sequencing the most valuable type-strain genomes for metagenomic binning, comparative biology and taxonomic classification.</title>
        <authorList>
            <person name="Goeker M."/>
        </authorList>
    </citation>
    <scope>NUCLEOTIDE SEQUENCE [LARGE SCALE GENOMIC DNA]</scope>
    <source>
        <strain evidence="2 3">DSM 29853</strain>
    </source>
</reference>
<dbReference type="PANTHER" id="PTHR33375:SF1">
    <property type="entry name" value="CHROMOSOME-PARTITIONING PROTEIN PARB-RELATED"/>
    <property type="match status" value="1"/>
</dbReference>
<dbReference type="RefSeq" id="WP_183367535.1">
    <property type="nucleotide sequence ID" value="NZ_JACIEZ010000008.1"/>
</dbReference>
<gene>
    <name evidence="2" type="ORF">GGR23_003459</name>
</gene>
<dbReference type="SUPFAM" id="SSF110849">
    <property type="entry name" value="ParB/Sulfiredoxin"/>
    <property type="match status" value="1"/>
</dbReference>
<accession>A0A7W6J7J3</accession>
<dbReference type="SMART" id="SM00470">
    <property type="entry name" value="ParB"/>
    <property type="match status" value="1"/>
</dbReference>
<dbReference type="GO" id="GO:0007059">
    <property type="term" value="P:chromosome segregation"/>
    <property type="evidence" value="ECO:0007669"/>
    <property type="project" value="TreeGrafter"/>
</dbReference>
<evidence type="ECO:0000313" key="3">
    <source>
        <dbReference type="Proteomes" id="UP000528286"/>
    </source>
</evidence>
<dbReference type="GO" id="GO:0005694">
    <property type="term" value="C:chromosome"/>
    <property type="evidence" value="ECO:0007669"/>
    <property type="project" value="TreeGrafter"/>
</dbReference>
<feature type="domain" description="ParB-like N-terminal" evidence="1">
    <location>
        <begin position="6"/>
        <end position="99"/>
    </location>
</feature>